<evidence type="ECO:0000256" key="1">
    <source>
        <dbReference type="ARBA" id="ARBA00023002"/>
    </source>
</evidence>
<evidence type="ECO:0008006" key="8">
    <source>
        <dbReference type="Google" id="ProtNLM"/>
    </source>
</evidence>
<keyword evidence="7" id="KW-1185">Reference proteome</keyword>
<dbReference type="Pfam" id="PF13489">
    <property type="entry name" value="Methyltransf_23"/>
    <property type="match status" value="1"/>
</dbReference>
<sequence>MHALPQLQFKNITREDVLKYFDNGWNLTEILFSALNDSEAYTRAPIHGLRHPLIFYYGHPAVLYVNKLRVAGFLKEPVDAYLENILEVGVDEMSWDDMSKNEMSWPPVAEVRAYRQKVYGIVKDLILNDSRLDPKTSSFLPDTPAWALVMGFEHERIHLETSSVLMRELPLKHLHKPAGWPETLKSSSASNASSSARLVKVSGATVKVGKPFSFPSFGWDNEYGQRHLSVDEFEVSNALITNQEFLQFVNEGGYREERFWSKEGWQWRGFRNTKHPTFWVPEGPGGLHQYKLRTTFEVIDFQSDWPAIVNFHEAKAYCQWLTEKTKSSLPFRLISEAEHHRLRAVTGTSTSADWNLNLRFGTEISAFHFSANGIYDLFGNAWQWCEDEFNPLEGFKVHPYYEDFSSPCFDGRHQMIMGGSFISTGDEAEPYARFHFRPHFFQHAGFRVARSTKPDAKDSAVRLSRKAQSHYESEELLSQYLMLHFSAADENIKIAPELKHALRFPERCAEKVIEFAKKRNVPMKSALDIGCAVGGSSFALSTDFEKVVGIDLSASFIRNAQTMQKQGRMPYRRKDQGDLYTSMEALRPASSKCERIEFREGDAGNLDPDLKNFDAILMANLLCRLPDPKAALLRLVQDSVLAPGGLLVLVSPYSWLEQYTQFAAWLGGKEVQGQKLTSDQDIRNLLSTQFDFIAEENMPLVIREHERKYQYIVSHLMVWQRRS</sequence>
<dbReference type="InterPro" id="IPR027577">
    <property type="entry name" value="OvoA_Nterm"/>
</dbReference>
<dbReference type="Pfam" id="PF12867">
    <property type="entry name" value="DinB_2"/>
    <property type="match status" value="1"/>
</dbReference>
<dbReference type="PANTHER" id="PTHR23150:SF26">
    <property type="entry name" value="GENERIC METHYLTRANSFERASE"/>
    <property type="match status" value="1"/>
</dbReference>
<dbReference type="InterPro" id="IPR005532">
    <property type="entry name" value="SUMF_dom"/>
</dbReference>
<dbReference type="GO" id="GO:0120147">
    <property type="term" value="F:formylglycine-generating oxidase activity"/>
    <property type="evidence" value="ECO:0007669"/>
    <property type="project" value="TreeGrafter"/>
</dbReference>
<dbReference type="EMBL" id="LUKE01000001">
    <property type="protein sequence ID" value="KYG66416.1"/>
    <property type="molecule type" value="Genomic_DNA"/>
</dbReference>
<dbReference type="OrthoDB" id="5292923at2"/>
<dbReference type="NCBIfam" id="TIGR04344">
    <property type="entry name" value="ovoA_Nterm"/>
    <property type="match status" value="1"/>
</dbReference>
<evidence type="ECO:0000313" key="6">
    <source>
        <dbReference type="EMBL" id="KYG66416.1"/>
    </source>
</evidence>
<dbReference type="Pfam" id="PF03781">
    <property type="entry name" value="FGE-sulfatase"/>
    <property type="match status" value="1"/>
</dbReference>
<evidence type="ECO:0000259" key="5">
    <source>
        <dbReference type="Pfam" id="PF12867"/>
    </source>
</evidence>
<dbReference type="Gene3D" id="3.90.1580.10">
    <property type="entry name" value="paralog of FGE (formylglycine-generating enzyme)"/>
    <property type="match status" value="1"/>
</dbReference>
<dbReference type="InterPro" id="IPR027625">
    <property type="entry name" value="OvoA_Cterm"/>
</dbReference>
<keyword evidence="1" id="KW-0560">Oxidoreductase</keyword>
<evidence type="ECO:0000256" key="3">
    <source>
        <dbReference type="ARBA" id="ARBA00037882"/>
    </source>
</evidence>
<name>A0A150WPX7_BDEBC</name>
<proteinExistence type="predicted"/>
<evidence type="ECO:0000256" key="2">
    <source>
        <dbReference type="ARBA" id="ARBA00023004"/>
    </source>
</evidence>
<gene>
    <name evidence="6" type="ORF">AZI86_05035</name>
</gene>
<evidence type="ECO:0000313" key="7">
    <source>
        <dbReference type="Proteomes" id="UP000075320"/>
    </source>
</evidence>
<comment type="pathway">
    <text evidence="3">Amino-acid biosynthesis; ergothioneine biosynthesis.</text>
</comment>
<keyword evidence="2" id="KW-0408">Iron</keyword>
<dbReference type="RefSeq" id="WP_061833980.1">
    <property type="nucleotide sequence ID" value="NZ_LUKE01000001.1"/>
</dbReference>
<dbReference type="Gene3D" id="3.40.50.150">
    <property type="entry name" value="Vaccinia Virus protein VP39"/>
    <property type="match status" value="1"/>
</dbReference>
<dbReference type="InterPro" id="IPR029063">
    <property type="entry name" value="SAM-dependent_MTases_sf"/>
</dbReference>
<dbReference type="InterPro" id="IPR042095">
    <property type="entry name" value="SUMF_sf"/>
</dbReference>
<organism evidence="6 7">
    <name type="scientific">Bdellovibrio bacteriovorus</name>
    <dbReference type="NCBI Taxonomy" id="959"/>
    <lineage>
        <taxon>Bacteria</taxon>
        <taxon>Pseudomonadati</taxon>
        <taxon>Bdellovibrionota</taxon>
        <taxon>Bdellovibrionia</taxon>
        <taxon>Bdellovibrionales</taxon>
        <taxon>Pseudobdellovibrionaceae</taxon>
        <taxon>Bdellovibrio</taxon>
    </lineage>
</organism>
<dbReference type="SUPFAM" id="SSF56436">
    <property type="entry name" value="C-type lectin-like"/>
    <property type="match status" value="1"/>
</dbReference>
<comment type="caution">
    <text evidence="6">The sequence shown here is derived from an EMBL/GenBank/DDBJ whole genome shotgun (WGS) entry which is preliminary data.</text>
</comment>
<evidence type="ECO:0000259" key="4">
    <source>
        <dbReference type="Pfam" id="PF03781"/>
    </source>
</evidence>
<dbReference type="CDD" id="cd02440">
    <property type="entry name" value="AdoMet_MTases"/>
    <property type="match status" value="1"/>
</dbReference>
<dbReference type="InterPro" id="IPR051043">
    <property type="entry name" value="Sulfatase_Mod_Factor_Kinase"/>
</dbReference>
<dbReference type="Proteomes" id="UP000075320">
    <property type="component" value="Unassembled WGS sequence"/>
</dbReference>
<dbReference type="AlphaFoldDB" id="A0A150WPX7"/>
<dbReference type="PANTHER" id="PTHR23150">
    <property type="entry name" value="SULFATASE MODIFYING FACTOR 1, 2"/>
    <property type="match status" value="1"/>
</dbReference>
<dbReference type="NCBIfam" id="TIGR04345">
    <property type="entry name" value="ovoA_Cterm"/>
    <property type="match status" value="1"/>
</dbReference>
<dbReference type="InterPro" id="IPR024775">
    <property type="entry name" value="DinB-like"/>
</dbReference>
<dbReference type="SUPFAM" id="SSF53335">
    <property type="entry name" value="S-adenosyl-L-methionine-dependent methyltransferases"/>
    <property type="match status" value="1"/>
</dbReference>
<dbReference type="InterPro" id="IPR016187">
    <property type="entry name" value="CTDL_fold"/>
</dbReference>
<feature type="domain" description="DinB-like" evidence="5">
    <location>
        <begin position="21"/>
        <end position="161"/>
    </location>
</feature>
<reference evidence="6 7" key="1">
    <citation type="submission" date="2016-03" db="EMBL/GenBank/DDBJ databases">
        <authorList>
            <person name="Ploux O."/>
        </authorList>
    </citation>
    <scope>NUCLEOTIDE SEQUENCE [LARGE SCALE GENOMIC DNA]</scope>
    <source>
        <strain evidence="6 7">R0</strain>
    </source>
</reference>
<protein>
    <recommendedName>
        <fullName evidence="8">SAM-dependent methyltransferase</fullName>
    </recommendedName>
</protein>
<accession>A0A150WPX7</accession>
<feature type="domain" description="Sulfatase-modifying factor enzyme-like" evidence="4">
    <location>
        <begin position="197"/>
        <end position="450"/>
    </location>
</feature>